<dbReference type="InterPro" id="IPR016024">
    <property type="entry name" value="ARM-type_fold"/>
</dbReference>
<accession>A0A4S4M5P1</accession>
<feature type="compositionally biased region" description="Basic and acidic residues" evidence="1">
    <location>
        <begin position="1490"/>
        <end position="1505"/>
    </location>
</feature>
<dbReference type="EMBL" id="SGPL01000019">
    <property type="protein sequence ID" value="THH20532.1"/>
    <property type="molecule type" value="Genomic_DNA"/>
</dbReference>
<feature type="compositionally biased region" description="Basic and acidic residues" evidence="1">
    <location>
        <begin position="1235"/>
        <end position="1247"/>
    </location>
</feature>
<gene>
    <name evidence="2" type="ORF">EW146_g848</name>
</gene>
<feature type="region of interest" description="Disordered" evidence="1">
    <location>
        <begin position="1"/>
        <end position="29"/>
    </location>
</feature>
<feature type="region of interest" description="Disordered" evidence="1">
    <location>
        <begin position="1378"/>
        <end position="1505"/>
    </location>
</feature>
<evidence type="ECO:0008006" key="4">
    <source>
        <dbReference type="Google" id="ProtNLM"/>
    </source>
</evidence>
<dbReference type="SUPFAM" id="SSF48371">
    <property type="entry name" value="ARM repeat"/>
    <property type="match status" value="1"/>
</dbReference>
<feature type="compositionally biased region" description="Basic and acidic residues" evidence="1">
    <location>
        <begin position="1470"/>
        <end position="1480"/>
    </location>
</feature>
<evidence type="ECO:0000313" key="2">
    <source>
        <dbReference type="EMBL" id="THH20532.1"/>
    </source>
</evidence>
<comment type="caution">
    <text evidence="2">The sequence shown here is derived from an EMBL/GenBank/DDBJ whole genome shotgun (WGS) entry which is preliminary data.</text>
</comment>
<feature type="region of interest" description="Disordered" evidence="1">
    <location>
        <begin position="174"/>
        <end position="203"/>
    </location>
</feature>
<proteinExistence type="predicted"/>
<reference evidence="2 3" key="1">
    <citation type="submission" date="2019-02" db="EMBL/GenBank/DDBJ databases">
        <title>Genome sequencing of the rare red list fungi Bondarzewia mesenterica.</title>
        <authorList>
            <person name="Buettner E."/>
            <person name="Kellner H."/>
        </authorList>
    </citation>
    <scope>NUCLEOTIDE SEQUENCE [LARGE SCALE GENOMIC DNA]</scope>
    <source>
        <strain evidence="2 3">DSM 108281</strain>
    </source>
</reference>
<sequence length="1522" mass="167171">MSLPTPPCSSHRDKENRTPRMASGSRVAWSQNNKYHNVSSLTPQAFSGSASKDAPSKSILKRSSEPLLPLLVEKSREVTPEPGDPLVDLHYLEWPVSRILASDASLRDLIEAYSILAARLSSAVQESTDADCSWPLFQPLRTHRKVLVESIIKDLGKAMVDPLAGVVEVVDAGHESPTEERGVLPSPRKSPRKKKEHDRGTDRELGSILTEVLTITFAQELPTLNSRKTRALAIWLIQTQRLPSEVLLPADDRIAYALRRAIEGELGKEGKKGSINDGLKAIHDLSLYEPSIFVPAFTELLPSVLNNLLAPTLSIRTQACHALGGFALASSRVPLSPIHTQISQMVALFLTALPPTPSLTSSPNRTNMDPPIIRTLRATLNATEFQSAAQGPVWALCVLASFVILLGPALCESTKLTRILSALFAVAIRNKKSSVRALTCLIWRCIVWVYFRPPLPQSDATDGDDDPENFTMTPEEADKRQSFWRFVRSVVDFGAGISAVGALLAAHTDDEKVVKKVMISLKLMVQKSGDSCNDAMEVMRRLVGPETAHQWDWNKLLPQALFSSNPGLLSADFNLLSFAVSPLFDHVPIPDSVRALTTTELAIEGVFDSLVELWRAGIARVNLSVDAQLPSELLDIWKGLLHTSLTGFQESEDENGLLRLAGRAASALVNVLEDSEIELVPTADTVTREADEEVSVGLKPHTRSNAAMKLAITRDLWEVVCKVLPKHECGVAGEELLTYLVKNESDLVWETDSPHDARTQWALLCTEVLAHCVATPFKGFWGVKGAMKQCDWQWTVEVRSLVWRTFTKRWHEIAPSQWETALQLLAVPFADRNSWDMSNDDLDAWEATLRFCMEKSLDEGVESLRILNHVAGAILSTHIPTSASSTRVIDILLSHFEISEVSEIPGALLELANDTLQSTYPPEPRNKITSLWLIRTVTRMVDTCPIDLLNYVLQAIQEGVATWIADAYGVFTHDEYSFDIVPLYQTIVICLRSLTPSIDTLTALTPLLASGFSGRVDKPEPISQVFTDFWHATYSKITPPEDGWPEELLAHIIVPDAKVVSMQIPVNTVHLPTTQRPDEEMDASSSSSYAESVDSIASPFELSSSPATTPIDVEKIEGMPFGFPPPRTPSPVSYCPTTPKAMASLLPSTPHVSSKSTISSAKYGGFSPLSPLASAFVDGVTLPATSKSAPRHESRSPLSYKNVVDKENASLQVPLTSVMDRIAARSPGTSALGKRPSEHGAADERPVKRSKLSATSPSPTTVIGDLASLPLMRACAQSPFQFDGSASDSEDECLTVEKSLFSTPSLGEMSRVLVDRFPEHVTALHRNIALSSSQPSKKRKRIVIDAVEVPLLRDLRRLERRGSMQTVQITTRGSLKRIQSLPVTKTLDSPPRPAVRHGKARASQSHTEVVSLSLSSSPLRALEKAQVAGSDDSIDLTQERPGNASSLSSDDDPYIGQVTPHHLFSPAMRRFQDALDRDPSSDDSNVSDSPSRDRMTRKMRRMGFEVDRKASPLKFQMRKLKF</sequence>
<evidence type="ECO:0000256" key="1">
    <source>
        <dbReference type="SAM" id="MobiDB-lite"/>
    </source>
</evidence>
<keyword evidence="3" id="KW-1185">Reference proteome</keyword>
<organism evidence="2 3">
    <name type="scientific">Bondarzewia mesenterica</name>
    <dbReference type="NCBI Taxonomy" id="1095465"/>
    <lineage>
        <taxon>Eukaryota</taxon>
        <taxon>Fungi</taxon>
        <taxon>Dikarya</taxon>
        <taxon>Basidiomycota</taxon>
        <taxon>Agaricomycotina</taxon>
        <taxon>Agaricomycetes</taxon>
        <taxon>Russulales</taxon>
        <taxon>Bondarzewiaceae</taxon>
        <taxon>Bondarzewia</taxon>
    </lineage>
</organism>
<feature type="region of interest" description="Disordered" evidence="1">
    <location>
        <begin position="1226"/>
        <end position="1259"/>
    </location>
</feature>
<name>A0A4S4M5P1_9AGAM</name>
<evidence type="ECO:0000313" key="3">
    <source>
        <dbReference type="Proteomes" id="UP000310158"/>
    </source>
</evidence>
<dbReference type="Proteomes" id="UP000310158">
    <property type="component" value="Unassembled WGS sequence"/>
</dbReference>
<protein>
    <recommendedName>
        <fullName evidence="4">Telomere-associated protein Rif1 N-terminal domain-containing protein</fullName>
    </recommendedName>
</protein>
<dbReference type="OrthoDB" id="2591260at2759"/>